<keyword evidence="1" id="KW-1133">Transmembrane helix</keyword>
<dbReference type="PROSITE" id="PS51257">
    <property type="entry name" value="PROKAR_LIPOPROTEIN"/>
    <property type="match status" value="1"/>
</dbReference>
<name>H2YC48_CIOSA</name>
<feature type="transmembrane region" description="Helical" evidence="1">
    <location>
        <begin position="95"/>
        <end position="114"/>
    </location>
</feature>
<proteinExistence type="predicted"/>
<dbReference type="HOGENOM" id="CLU_1762901_0_0_1"/>
<dbReference type="GeneTree" id="ENSGT00530000065201"/>
<feature type="transmembrane region" description="Helical" evidence="1">
    <location>
        <begin position="120"/>
        <end position="144"/>
    </location>
</feature>
<organism evidence="2 3">
    <name type="scientific">Ciona savignyi</name>
    <name type="common">Pacific transparent sea squirt</name>
    <dbReference type="NCBI Taxonomy" id="51511"/>
    <lineage>
        <taxon>Eukaryota</taxon>
        <taxon>Metazoa</taxon>
        <taxon>Chordata</taxon>
        <taxon>Tunicata</taxon>
        <taxon>Ascidiacea</taxon>
        <taxon>Phlebobranchia</taxon>
        <taxon>Cionidae</taxon>
        <taxon>Ciona</taxon>
    </lineage>
</organism>
<dbReference type="InParanoid" id="H2YC48"/>
<reference evidence="2" key="3">
    <citation type="submission" date="2025-09" db="UniProtKB">
        <authorList>
            <consortium name="Ensembl"/>
        </authorList>
    </citation>
    <scope>IDENTIFICATION</scope>
</reference>
<protein>
    <submittedName>
        <fullName evidence="2">Uncharacterized protein</fullName>
    </submittedName>
</protein>
<evidence type="ECO:0000256" key="1">
    <source>
        <dbReference type="SAM" id="Phobius"/>
    </source>
</evidence>
<evidence type="ECO:0000313" key="2">
    <source>
        <dbReference type="Ensembl" id="ENSCSAVP00000002896.1"/>
    </source>
</evidence>
<dbReference type="Proteomes" id="UP000007875">
    <property type="component" value="Unassembled WGS sequence"/>
</dbReference>
<dbReference type="AlphaFoldDB" id="H2YC48"/>
<keyword evidence="1" id="KW-0812">Transmembrane</keyword>
<dbReference type="Ensembl" id="ENSCSAVT00000002940.1">
    <property type="protein sequence ID" value="ENSCSAVP00000002896.1"/>
    <property type="gene ID" value="ENSCSAVG00000001731.1"/>
</dbReference>
<sequence length="148" mass="16449">MIELKQERLLCLLAFAATSACTYMYVTFGSCDKIGLPGAGLFVKSPVGVAKKYPIHNDPSEIMVGMAWIMSFLSNQLSCLYLLVIQRQCELFPPVFYLCWVAGGVLSLTWTYTYSQEMHLASAIIVGSVYVLAPFQLAVGVKYFTENH</sequence>
<reference evidence="3" key="1">
    <citation type="submission" date="2003-08" db="EMBL/GenBank/DDBJ databases">
        <authorList>
            <person name="Birren B."/>
            <person name="Nusbaum C."/>
            <person name="Abebe A."/>
            <person name="Abouelleil A."/>
            <person name="Adekoya E."/>
            <person name="Ait-zahra M."/>
            <person name="Allen N."/>
            <person name="Allen T."/>
            <person name="An P."/>
            <person name="Anderson M."/>
            <person name="Anderson S."/>
            <person name="Arachchi H."/>
            <person name="Armbruster J."/>
            <person name="Bachantsang P."/>
            <person name="Baldwin J."/>
            <person name="Barry A."/>
            <person name="Bayul T."/>
            <person name="Blitshsteyn B."/>
            <person name="Bloom T."/>
            <person name="Blye J."/>
            <person name="Boguslavskiy L."/>
            <person name="Borowsky M."/>
            <person name="Boukhgalter B."/>
            <person name="Brunache A."/>
            <person name="Butler J."/>
            <person name="Calixte N."/>
            <person name="Calvo S."/>
            <person name="Camarata J."/>
            <person name="Campo K."/>
            <person name="Chang J."/>
            <person name="Cheshatsang Y."/>
            <person name="Citroen M."/>
            <person name="Collymore A."/>
            <person name="Considine T."/>
            <person name="Cook A."/>
            <person name="Cooke P."/>
            <person name="Corum B."/>
            <person name="Cuomo C."/>
            <person name="David R."/>
            <person name="Dawoe T."/>
            <person name="Degray S."/>
            <person name="Dodge S."/>
            <person name="Dooley K."/>
            <person name="Dorje P."/>
            <person name="Dorjee K."/>
            <person name="Dorris L."/>
            <person name="Duffey N."/>
            <person name="Dupes A."/>
            <person name="Elkins T."/>
            <person name="Engels R."/>
            <person name="Erickson J."/>
            <person name="Farina A."/>
            <person name="Faro S."/>
            <person name="Ferreira P."/>
            <person name="Fischer H."/>
            <person name="Fitzgerald M."/>
            <person name="Foley K."/>
            <person name="Gage D."/>
            <person name="Galagan J."/>
            <person name="Gearin G."/>
            <person name="Gnerre S."/>
            <person name="Gnirke A."/>
            <person name="Goyette A."/>
            <person name="Graham J."/>
            <person name="Grandbois E."/>
            <person name="Gyaltsen K."/>
            <person name="Hafez N."/>
            <person name="Hagopian D."/>
            <person name="Hagos B."/>
            <person name="Hall J."/>
            <person name="Hatcher B."/>
            <person name="Heller A."/>
            <person name="Higgins H."/>
            <person name="Honan T."/>
            <person name="Horn A."/>
            <person name="Houde N."/>
            <person name="Hughes L."/>
            <person name="Hulme W."/>
            <person name="Husby E."/>
            <person name="Iliev I."/>
            <person name="Jaffe D."/>
            <person name="Jones C."/>
            <person name="Kamal M."/>
            <person name="Kamat A."/>
            <person name="Kamvysselis M."/>
            <person name="Karlsson E."/>
            <person name="Kells C."/>
            <person name="Kieu A."/>
            <person name="Kisner P."/>
            <person name="Kodira C."/>
            <person name="Kulbokas E."/>
            <person name="Labutti K."/>
            <person name="Lama D."/>
            <person name="Landers T."/>
            <person name="Leger J."/>
            <person name="Levine S."/>
            <person name="Lewis D."/>
            <person name="Lewis T."/>
            <person name="Lindblad-toh K."/>
            <person name="Liu X."/>
            <person name="Lokyitsang T."/>
            <person name="Lokyitsang Y."/>
            <person name="Lucien O."/>
            <person name="Lui A."/>
            <person name="Ma L.J."/>
            <person name="Mabbitt R."/>
            <person name="Macdonald J."/>
            <person name="Maclean C."/>
            <person name="Major J."/>
            <person name="Manning J."/>
            <person name="Marabella R."/>
            <person name="Maru K."/>
            <person name="Matthews C."/>
            <person name="Mauceli E."/>
            <person name="Mccarthy M."/>
            <person name="Mcdonough S."/>
            <person name="Mcghee T."/>
            <person name="Meldrim J."/>
            <person name="Meneus L."/>
            <person name="Mesirov J."/>
            <person name="Mihalev A."/>
            <person name="Mihova T."/>
            <person name="Mikkelsen T."/>
            <person name="Mlenga V."/>
            <person name="Moru K."/>
            <person name="Mozes J."/>
            <person name="Mulrain L."/>
            <person name="Munson G."/>
            <person name="Naylor J."/>
            <person name="Newes C."/>
            <person name="Nguyen C."/>
            <person name="Nguyen N."/>
            <person name="Nguyen T."/>
            <person name="Nicol R."/>
            <person name="Nielsen C."/>
            <person name="Nizzari M."/>
            <person name="Norbu C."/>
            <person name="Norbu N."/>
            <person name="O'donnell P."/>
            <person name="Okoawo O."/>
            <person name="O'leary S."/>
            <person name="Omotosho B."/>
            <person name="O'neill K."/>
            <person name="Osman S."/>
            <person name="Parker S."/>
            <person name="Perrin D."/>
            <person name="Phunkhang P."/>
            <person name="Piqani B."/>
            <person name="Purcell S."/>
            <person name="Rachupka T."/>
            <person name="Ramasamy U."/>
            <person name="Rameau R."/>
            <person name="Ray V."/>
            <person name="Raymond C."/>
            <person name="Retta R."/>
            <person name="Richardson S."/>
            <person name="Rise C."/>
            <person name="Rodriguez J."/>
            <person name="Rogers J."/>
            <person name="Rogov P."/>
            <person name="Rutman M."/>
            <person name="Schupbach R."/>
            <person name="Seaman C."/>
            <person name="Settipalli S."/>
            <person name="Sharpe T."/>
            <person name="Sheridan J."/>
            <person name="Sherpa N."/>
            <person name="Shi J."/>
            <person name="Smirnov S."/>
            <person name="Smith C."/>
            <person name="Sougnez C."/>
            <person name="Spencer B."/>
            <person name="Stalker J."/>
            <person name="Stange-thomann N."/>
            <person name="Stavropoulos S."/>
            <person name="Stetson K."/>
            <person name="Stone C."/>
            <person name="Stone S."/>
            <person name="Stubbs M."/>
            <person name="Talamas J."/>
            <person name="Tchuinga P."/>
            <person name="Tenzing P."/>
            <person name="Tesfaye S."/>
            <person name="Theodore J."/>
            <person name="Thoulutsang Y."/>
            <person name="Topham K."/>
            <person name="Towey S."/>
            <person name="Tsamla T."/>
            <person name="Tsomo N."/>
            <person name="Vallee D."/>
            <person name="Vassiliev H."/>
            <person name="Venkataraman V."/>
            <person name="Vinson J."/>
            <person name="Vo A."/>
            <person name="Wade C."/>
            <person name="Wang S."/>
            <person name="Wangchuk T."/>
            <person name="Wangdi T."/>
            <person name="Whittaker C."/>
            <person name="Wilkinson J."/>
            <person name="Wu Y."/>
            <person name="Wyman D."/>
            <person name="Yadav S."/>
            <person name="Yang S."/>
            <person name="Yang X."/>
            <person name="Yeager S."/>
            <person name="Yee E."/>
            <person name="Young G."/>
            <person name="Zainoun J."/>
            <person name="Zembeck L."/>
            <person name="Zimmer A."/>
            <person name="Zody M."/>
            <person name="Lander E."/>
        </authorList>
    </citation>
    <scope>NUCLEOTIDE SEQUENCE [LARGE SCALE GENOMIC DNA]</scope>
</reference>
<feature type="transmembrane region" description="Helical" evidence="1">
    <location>
        <begin position="62"/>
        <end position="83"/>
    </location>
</feature>
<reference evidence="2" key="2">
    <citation type="submission" date="2025-08" db="UniProtKB">
        <authorList>
            <consortium name="Ensembl"/>
        </authorList>
    </citation>
    <scope>IDENTIFICATION</scope>
</reference>
<accession>H2YC48</accession>
<keyword evidence="1" id="KW-0472">Membrane</keyword>
<evidence type="ECO:0000313" key="3">
    <source>
        <dbReference type="Proteomes" id="UP000007875"/>
    </source>
</evidence>
<keyword evidence="3" id="KW-1185">Reference proteome</keyword>